<dbReference type="Pfam" id="PF24923">
    <property type="entry name" value="ATP-grasp_IQCH"/>
    <property type="match status" value="2"/>
</dbReference>
<name>A0ABZ0HMX5_9HYPH</name>
<gene>
    <name evidence="3" type="ORF">RZS28_09610</name>
</gene>
<reference evidence="3 4" key="1">
    <citation type="submission" date="2023-10" db="EMBL/GenBank/DDBJ databases">
        <title>Novel methanotroph of the genus Methylocapsa from a subarctic wetland.</title>
        <authorList>
            <person name="Belova S.E."/>
            <person name="Oshkin I.Y."/>
            <person name="Miroshnikov K."/>
            <person name="Dedysh S.N."/>
        </authorList>
    </citation>
    <scope>NUCLEOTIDE SEQUENCE [LARGE SCALE GENOMIC DNA]</scope>
    <source>
        <strain evidence="3 4">RX1</strain>
    </source>
</reference>
<feature type="domain" description="IQCH-like ATP-grasp" evidence="2">
    <location>
        <begin position="188"/>
        <end position="249"/>
    </location>
</feature>
<dbReference type="SUPFAM" id="SSF56059">
    <property type="entry name" value="Glutathione synthetase ATP-binding domain-like"/>
    <property type="match status" value="1"/>
</dbReference>
<accession>A0ABZ0HMX5</accession>
<dbReference type="Proteomes" id="UP001626536">
    <property type="component" value="Chromosome"/>
</dbReference>
<feature type="domain" description="PGM1 C-terminal" evidence="1">
    <location>
        <begin position="449"/>
        <end position="501"/>
    </location>
</feature>
<organism evidence="3 4">
    <name type="scientific">Methylocapsa polymorpha</name>
    <dbReference type="NCBI Taxonomy" id="3080828"/>
    <lineage>
        <taxon>Bacteria</taxon>
        <taxon>Pseudomonadati</taxon>
        <taxon>Pseudomonadota</taxon>
        <taxon>Alphaproteobacteria</taxon>
        <taxon>Hyphomicrobiales</taxon>
        <taxon>Beijerinckiaceae</taxon>
        <taxon>Methylocapsa</taxon>
    </lineage>
</organism>
<sequence length="514" mass="56645">MIKLQPSIVALEPESSVELATFRALQSRLPELFRKVFPDPCAPRTVVIIPSLSLDQDVLARLTGAPHYEERMLCMLMLLKLPRTRIIYVTSQPMSEEIIDYYLHLLPGIPATHARRRLTLLSCFDSTSKPLAAKILARPRLLARLRDAIQEVATAHMSCFNVSPLERTLAVQLGIPIYGCDPSLLALGSKSGGRAIFREAGVSIPAGVEDLADEADLAAALAELKRRDPSLRKAVVKLNEGFSGEGNAIFGFDGAPERGSIVAWIRDRLPALAFEARDMSWEIYRAKIGEMGAVAEEFVEGATKQSPSAQYRIDPLGHVDVISTHDQVLGGRFSQVFLGCRFPADESYRLDIQTEGLKAARILRDRGVIGRFGVDFLSMWNGNSWRHHAIEINLRKGGTTHPFMMLQFLTDGRYDLESGEFRIPSGASRCYYASDNLEASVYRGLAPADLLDIAVLNSLHFNAATQQGVVFHLIGALSEFGKLGIVCVAPSRNEADRLYQETVAVLDREQAAKA</sequence>
<dbReference type="EMBL" id="CP136862">
    <property type="protein sequence ID" value="WOJ88112.1"/>
    <property type="molecule type" value="Genomic_DNA"/>
</dbReference>
<dbReference type="RefSeq" id="WP_407337550.1">
    <property type="nucleotide sequence ID" value="NZ_CP136862.1"/>
</dbReference>
<proteinExistence type="predicted"/>
<dbReference type="InterPro" id="IPR038752">
    <property type="entry name" value="IQCH"/>
</dbReference>
<protein>
    <submittedName>
        <fullName evidence="3">Peptide ligase PGM1-related protein</fullName>
    </submittedName>
</protein>
<dbReference type="Pfam" id="PF18105">
    <property type="entry name" value="PGM1_C"/>
    <property type="match status" value="1"/>
</dbReference>
<evidence type="ECO:0000259" key="2">
    <source>
        <dbReference type="Pfam" id="PF24923"/>
    </source>
</evidence>
<evidence type="ECO:0000313" key="4">
    <source>
        <dbReference type="Proteomes" id="UP001626536"/>
    </source>
</evidence>
<keyword evidence="4" id="KW-1185">Reference proteome</keyword>
<dbReference type="PANTHER" id="PTHR14465">
    <property type="entry name" value="IQ DOMAIN-CONTAINING PROTEIN H"/>
    <property type="match status" value="1"/>
</dbReference>
<dbReference type="PANTHER" id="PTHR14465:SF0">
    <property type="entry name" value="IQ DOMAIN-CONTAINING PROTEIN H"/>
    <property type="match status" value="1"/>
</dbReference>
<keyword evidence="3" id="KW-0436">Ligase</keyword>
<feature type="domain" description="IQCH-like ATP-grasp" evidence="2">
    <location>
        <begin position="279"/>
        <end position="416"/>
    </location>
</feature>
<dbReference type="GO" id="GO:0016874">
    <property type="term" value="F:ligase activity"/>
    <property type="evidence" value="ECO:0007669"/>
    <property type="project" value="UniProtKB-KW"/>
</dbReference>
<dbReference type="InterPro" id="IPR056855">
    <property type="entry name" value="ATP-grasp_IQCH"/>
</dbReference>
<evidence type="ECO:0000313" key="3">
    <source>
        <dbReference type="EMBL" id="WOJ88112.1"/>
    </source>
</evidence>
<dbReference type="InterPro" id="IPR041356">
    <property type="entry name" value="PGM1_C"/>
</dbReference>
<evidence type="ECO:0000259" key="1">
    <source>
        <dbReference type="Pfam" id="PF18105"/>
    </source>
</evidence>